<dbReference type="AlphaFoldDB" id="A0AAD4SPL9"/>
<gene>
    <name evidence="1" type="ORF">MKW98_027307</name>
</gene>
<reference evidence="1" key="1">
    <citation type="submission" date="2022-04" db="EMBL/GenBank/DDBJ databases">
        <title>A functionally conserved STORR gene fusion in Papaver species that diverged 16.8 million years ago.</title>
        <authorList>
            <person name="Catania T."/>
        </authorList>
    </citation>
    <scope>NUCLEOTIDE SEQUENCE</scope>
    <source>
        <strain evidence="1">S-188037</strain>
    </source>
</reference>
<sequence length="146" mass="16379">MSLPLIQSLREKKAEKNPEMKKLSSAYVLRCKDQWAECSKPLRVSNLSKEARKNLVQDREGIINEEDHGIELESCVATHREKFESIKDGEIFATINQKDGMFDTSIQRIMSLSKKLNSVHEVISCDPAYLGKAKACGKAGRLAQGI</sequence>
<protein>
    <submittedName>
        <fullName evidence="1">Uncharacterized protein</fullName>
    </submittedName>
</protein>
<accession>A0AAD4SPL9</accession>
<organism evidence="1 2">
    <name type="scientific">Papaver atlanticum</name>
    <dbReference type="NCBI Taxonomy" id="357466"/>
    <lineage>
        <taxon>Eukaryota</taxon>
        <taxon>Viridiplantae</taxon>
        <taxon>Streptophyta</taxon>
        <taxon>Embryophyta</taxon>
        <taxon>Tracheophyta</taxon>
        <taxon>Spermatophyta</taxon>
        <taxon>Magnoliopsida</taxon>
        <taxon>Ranunculales</taxon>
        <taxon>Papaveraceae</taxon>
        <taxon>Papaveroideae</taxon>
        <taxon>Papaver</taxon>
    </lineage>
</organism>
<comment type="caution">
    <text evidence="1">The sequence shown here is derived from an EMBL/GenBank/DDBJ whole genome shotgun (WGS) entry which is preliminary data.</text>
</comment>
<evidence type="ECO:0000313" key="2">
    <source>
        <dbReference type="Proteomes" id="UP001202328"/>
    </source>
</evidence>
<evidence type="ECO:0000313" key="1">
    <source>
        <dbReference type="EMBL" id="KAI3917388.1"/>
    </source>
</evidence>
<proteinExistence type="predicted"/>
<dbReference type="EMBL" id="JAJJMB010008995">
    <property type="protein sequence ID" value="KAI3917388.1"/>
    <property type="molecule type" value="Genomic_DNA"/>
</dbReference>
<dbReference type="Proteomes" id="UP001202328">
    <property type="component" value="Unassembled WGS sequence"/>
</dbReference>
<keyword evidence="2" id="KW-1185">Reference proteome</keyword>
<name>A0AAD4SPL9_9MAGN</name>